<sequence length="125" mass="13077">MKTSTILSTFAASLAAASPLVQRNATPSVEILAYTAGINNPNGSTQTITVKLNQLQYSSLEVTKLQVSNDNGAGGINSNFVECRMYKDAAGTQVGSLPFNTTDPALISTNTVSIGSLLCYVIKNS</sequence>
<accession>A0A9P4M576</accession>
<gene>
    <name evidence="2" type="ORF">NA57DRAFT_76547</name>
</gene>
<feature type="signal peptide" evidence="1">
    <location>
        <begin position="1"/>
        <end position="16"/>
    </location>
</feature>
<comment type="caution">
    <text evidence="2">The sequence shown here is derived from an EMBL/GenBank/DDBJ whole genome shotgun (WGS) entry which is preliminary data.</text>
</comment>
<keyword evidence="3" id="KW-1185">Reference proteome</keyword>
<keyword evidence="1" id="KW-0732">Signal</keyword>
<proteinExistence type="predicted"/>
<name>A0A9P4M576_9PEZI</name>
<dbReference type="OrthoDB" id="5091764at2759"/>
<reference evidence="2" key="1">
    <citation type="journal article" date="2020" name="Stud. Mycol.">
        <title>101 Dothideomycetes genomes: a test case for predicting lifestyles and emergence of pathogens.</title>
        <authorList>
            <person name="Haridas S."/>
            <person name="Albert R."/>
            <person name="Binder M."/>
            <person name="Bloem J."/>
            <person name="Labutti K."/>
            <person name="Salamov A."/>
            <person name="Andreopoulos B."/>
            <person name="Baker S."/>
            <person name="Barry K."/>
            <person name="Bills G."/>
            <person name="Bluhm B."/>
            <person name="Cannon C."/>
            <person name="Castanera R."/>
            <person name="Culley D."/>
            <person name="Daum C."/>
            <person name="Ezra D."/>
            <person name="Gonzalez J."/>
            <person name="Henrissat B."/>
            <person name="Kuo A."/>
            <person name="Liang C."/>
            <person name="Lipzen A."/>
            <person name="Lutzoni F."/>
            <person name="Magnuson J."/>
            <person name="Mondo S."/>
            <person name="Nolan M."/>
            <person name="Ohm R."/>
            <person name="Pangilinan J."/>
            <person name="Park H.-J."/>
            <person name="Ramirez L."/>
            <person name="Alfaro M."/>
            <person name="Sun H."/>
            <person name="Tritt A."/>
            <person name="Yoshinaga Y."/>
            <person name="Zwiers L.-H."/>
            <person name="Turgeon B."/>
            <person name="Goodwin S."/>
            <person name="Spatafora J."/>
            <person name="Crous P."/>
            <person name="Grigoriev I."/>
        </authorList>
    </citation>
    <scope>NUCLEOTIDE SEQUENCE</scope>
    <source>
        <strain evidence="2">CBS 133067</strain>
    </source>
</reference>
<evidence type="ECO:0000313" key="2">
    <source>
        <dbReference type="EMBL" id="KAF2097738.1"/>
    </source>
</evidence>
<dbReference type="Proteomes" id="UP000799772">
    <property type="component" value="Unassembled WGS sequence"/>
</dbReference>
<dbReference type="EMBL" id="ML978127">
    <property type="protein sequence ID" value="KAF2097738.1"/>
    <property type="molecule type" value="Genomic_DNA"/>
</dbReference>
<protein>
    <submittedName>
        <fullName evidence="2">Uncharacterized protein</fullName>
    </submittedName>
</protein>
<organism evidence="2 3">
    <name type="scientific">Rhizodiscina lignyota</name>
    <dbReference type="NCBI Taxonomy" id="1504668"/>
    <lineage>
        <taxon>Eukaryota</taxon>
        <taxon>Fungi</taxon>
        <taxon>Dikarya</taxon>
        <taxon>Ascomycota</taxon>
        <taxon>Pezizomycotina</taxon>
        <taxon>Dothideomycetes</taxon>
        <taxon>Pleosporomycetidae</taxon>
        <taxon>Aulographales</taxon>
        <taxon>Rhizodiscinaceae</taxon>
        <taxon>Rhizodiscina</taxon>
    </lineage>
</organism>
<evidence type="ECO:0000313" key="3">
    <source>
        <dbReference type="Proteomes" id="UP000799772"/>
    </source>
</evidence>
<dbReference type="AlphaFoldDB" id="A0A9P4M576"/>
<evidence type="ECO:0000256" key="1">
    <source>
        <dbReference type="SAM" id="SignalP"/>
    </source>
</evidence>
<feature type="chain" id="PRO_5040270513" evidence="1">
    <location>
        <begin position="17"/>
        <end position="125"/>
    </location>
</feature>